<name>B8G4E5_CHLAD</name>
<dbReference type="HOGENOM" id="CLU_2732664_0_0_0"/>
<dbReference type="AlphaFoldDB" id="B8G4E5"/>
<dbReference type="Proteomes" id="UP000002508">
    <property type="component" value="Chromosome"/>
</dbReference>
<dbReference type="KEGG" id="cag:Cagg_0613"/>
<reference evidence="1" key="1">
    <citation type="submission" date="2008-12" db="EMBL/GenBank/DDBJ databases">
        <title>Complete sequence of Chloroflexus aggregans DSM 9485.</title>
        <authorList>
            <consortium name="US DOE Joint Genome Institute"/>
            <person name="Lucas S."/>
            <person name="Copeland A."/>
            <person name="Lapidus A."/>
            <person name="Glavina del Rio T."/>
            <person name="Dalin E."/>
            <person name="Tice H."/>
            <person name="Pitluck S."/>
            <person name="Foster B."/>
            <person name="Larimer F."/>
            <person name="Land M."/>
            <person name="Hauser L."/>
            <person name="Kyrpides N."/>
            <person name="Mikhailova N."/>
            <person name="Bryant D."/>
            <person name="Richardson P."/>
        </authorList>
    </citation>
    <scope>NUCLEOTIDE SEQUENCE</scope>
    <source>
        <strain evidence="1">DSM 9485</strain>
    </source>
</reference>
<keyword evidence="2" id="KW-1185">Reference proteome</keyword>
<gene>
    <name evidence="1" type="ordered locus">Cagg_0613</name>
</gene>
<proteinExistence type="predicted"/>
<sequence>MRTRLKLKPGQRGTKKLQALYGDRLICVRYRYDAESGRRLKTIELIVEEKAWVPRDRVNEVQSCLDDVAAD</sequence>
<accession>B8G4E5</accession>
<evidence type="ECO:0000313" key="2">
    <source>
        <dbReference type="Proteomes" id="UP000002508"/>
    </source>
</evidence>
<protein>
    <submittedName>
        <fullName evidence="1">Uncharacterized protein</fullName>
    </submittedName>
</protein>
<dbReference type="EMBL" id="CP001337">
    <property type="protein sequence ID" value="ACL23551.1"/>
    <property type="molecule type" value="Genomic_DNA"/>
</dbReference>
<dbReference type="OrthoDB" id="5801544at2"/>
<evidence type="ECO:0000313" key="1">
    <source>
        <dbReference type="EMBL" id="ACL23551.1"/>
    </source>
</evidence>
<dbReference type="RefSeq" id="WP_012615917.1">
    <property type="nucleotide sequence ID" value="NC_011831.1"/>
</dbReference>
<organism evidence="1 2">
    <name type="scientific">Chloroflexus aggregans (strain MD-66 / DSM 9485)</name>
    <dbReference type="NCBI Taxonomy" id="326427"/>
    <lineage>
        <taxon>Bacteria</taxon>
        <taxon>Bacillati</taxon>
        <taxon>Chloroflexota</taxon>
        <taxon>Chloroflexia</taxon>
        <taxon>Chloroflexales</taxon>
        <taxon>Chloroflexineae</taxon>
        <taxon>Chloroflexaceae</taxon>
        <taxon>Chloroflexus</taxon>
    </lineage>
</organism>